<keyword evidence="3" id="KW-0488">Methylation</keyword>
<sequence>MVTGIIILLSALVLPNYRTGESQLALQRSANKLAQDIRRAQEMAMSAKEFEGVVPPGGYGINFQTNLTSYILFADLNNNKVFDSGEAIETLSLERGVKISNLSPASPLTISFTPPDPTVNINPSNSLAIITLSNNGQTKIIKVNKAGLIYVE</sequence>
<evidence type="ECO:0000313" key="9">
    <source>
        <dbReference type="EMBL" id="PIZ89620.1"/>
    </source>
</evidence>
<keyword evidence="4" id="KW-0997">Cell inner membrane</keyword>
<name>A0A2M7V076_9BACT</name>
<dbReference type="Pfam" id="PF12019">
    <property type="entry name" value="GspH"/>
    <property type="match status" value="1"/>
</dbReference>
<evidence type="ECO:0000256" key="2">
    <source>
        <dbReference type="ARBA" id="ARBA00022475"/>
    </source>
</evidence>
<evidence type="ECO:0000256" key="7">
    <source>
        <dbReference type="ARBA" id="ARBA00023136"/>
    </source>
</evidence>
<evidence type="ECO:0000259" key="8">
    <source>
        <dbReference type="Pfam" id="PF12019"/>
    </source>
</evidence>
<evidence type="ECO:0000256" key="6">
    <source>
        <dbReference type="ARBA" id="ARBA00022989"/>
    </source>
</evidence>
<keyword evidence="7" id="KW-0472">Membrane</keyword>
<evidence type="ECO:0000313" key="10">
    <source>
        <dbReference type="Proteomes" id="UP000231538"/>
    </source>
</evidence>
<dbReference type="Proteomes" id="UP000231538">
    <property type="component" value="Unassembled WGS sequence"/>
</dbReference>
<keyword evidence="6" id="KW-1133">Transmembrane helix</keyword>
<proteinExistence type="predicted"/>
<keyword evidence="2" id="KW-1003">Cell membrane</keyword>
<dbReference type="GO" id="GO:0015628">
    <property type="term" value="P:protein secretion by the type II secretion system"/>
    <property type="evidence" value="ECO:0007669"/>
    <property type="project" value="InterPro"/>
</dbReference>
<dbReference type="SUPFAM" id="SSF54523">
    <property type="entry name" value="Pili subunits"/>
    <property type="match status" value="1"/>
</dbReference>
<evidence type="ECO:0000256" key="5">
    <source>
        <dbReference type="ARBA" id="ARBA00022692"/>
    </source>
</evidence>
<protein>
    <recommendedName>
        <fullName evidence="8">General secretion pathway GspH domain-containing protein</fullName>
    </recommendedName>
</protein>
<keyword evidence="5" id="KW-0812">Transmembrane</keyword>
<evidence type="ECO:0000256" key="4">
    <source>
        <dbReference type="ARBA" id="ARBA00022519"/>
    </source>
</evidence>
<comment type="caution">
    <text evidence="9">The sequence shown here is derived from an EMBL/GenBank/DDBJ whole genome shotgun (WGS) entry which is preliminary data.</text>
</comment>
<dbReference type="AlphaFoldDB" id="A0A2M7V076"/>
<feature type="domain" description="General secretion pathway GspH" evidence="8">
    <location>
        <begin position="30"/>
        <end position="147"/>
    </location>
</feature>
<organism evidence="9 10">
    <name type="scientific">Candidatus Nealsonbacteria bacterium CG_4_10_14_0_2_um_filter_37_10</name>
    <dbReference type="NCBI Taxonomy" id="1974679"/>
    <lineage>
        <taxon>Bacteria</taxon>
        <taxon>Candidatus Nealsoniibacteriota</taxon>
    </lineage>
</organism>
<dbReference type="InterPro" id="IPR022346">
    <property type="entry name" value="T2SS_GspH"/>
</dbReference>
<dbReference type="GO" id="GO:0015627">
    <property type="term" value="C:type II protein secretion system complex"/>
    <property type="evidence" value="ECO:0007669"/>
    <property type="project" value="InterPro"/>
</dbReference>
<accession>A0A2M7V076</accession>
<gene>
    <name evidence="9" type="ORF">COX89_00560</name>
</gene>
<comment type="subcellular location">
    <subcellularLocation>
        <location evidence="1">Cell inner membrane</location>
        <topology evidence="1">Single-pass membrane protein</topology>
    </subcellularLocation>
</comment>
<dbReference type="EMBL" id="PFPC01000019">
    <property type="protein sequence ID" value="PIZ89620.1"/>
    <property type="molecule type" value="Genomic_DNA"/>
</dbReference>
<reference evidence="10" key="1">
    <citation type="submission" date="2017-09" db="EMBL/GenBank/DDBJ databases">
        <title>Depth-based differentiation of microbial function through sediment-hosted aquifers and enrichment of novel symbionts in the deep terrestrial subsurface.</title>
        <authorList>
            <person name="Probst A.J."/>
            <person name="Ladd B."/>
            <person name="Jarett J.K."/>
            <person name="Geller-Mcgrath D.E."/>
            <person name="Sieber C.M.K."/>
            <person name="Emerson J.B."/>
            <person name="Anantharaman K."/>
            <person name="Thomas B.C."/>
            <person name="Malmstrom R."/>
            <person name="Stieglmeier M."/>
            <person name="Klingl A."/>
            <person name="Woyke T."/>
            <person name="Ryan C.M."/>
            <person name="Banfield J.F."/>
        </authorList>
    </citation>
    <scope>NUCLEOTIDE SEQUENCE [LARGE SCALE GENOMIC DNA]</scope>
</reference>
<evidence type="ECO:0000256" key="1">
    <source>
        <dbReference type="ARBA" id="ARBA00004377"/>
    </source>
</evidence>
<evidence type="ECO:0000256" key="3">
    <source>
        <dbReference type="ARBA" id="ARBA00022481"/>
    </source>
</evidence>
<dbReference type="InterPro" id="IPR045584">
    <property type="entry name" value="Pilin-like"/>
</dbReference>
<dbReference type="GO" id="GO:0005886">
    <property type="term" value="C:plasma membrane"/>
    <property type="evidence" value="ECO:0007669"/>
    <property type="project" value="UniProtKB-SubCell"/>
</dbReference>